<organism evidence="1 2">
    <name type="scientific">Dovyalis caffra</name>
    <dbReference type="NCBI Taxonomy" id="77055"/>
    <lineage>
        <taxon>Eukaryota</taxon>
        <taxon>Viridiplantae</taxon>
        <taxon>Streptophyta</taxon>
        <taxon>Embryophyta</taxon>
        <taxon>Tracheophyta</taxon>
        <taxon>Spermatophyta</taxon>
        <taxon>Magnoliopsida</taxon>
        <taxon>eudicotyledons</taxon>
        <taxon>Gunneridae</taxon>
        <taxon>Pentapetalae</taxon>
        <taxon>rosids</taxon>
        <taxon>fabids</taxon>
        <taxon>Malpighiales</taxon>
        <taxon>Salicaceae</taxon>
        <taxon>Flacourtieae</taxon>
        <taxon>Dovyalis</taxon>
    </lineage>
</organism>
<reference evidence="1 2" key="1">
    <citation type="submission" date="2024-01" db="EMBL/GenBank/DDBJ databases">
        <authorList>
            <person name="Waweru B."/>
        </authorList>
    </citation>
    <scope>NUCLEOTIDE SEQUENCE [LARGE SCALE GENOMIC DNA]</scope>
</reference>
<gene>
    <name evidence="1" type="ORF">DCAF_LOCUS1173</name>
</gene>
<name>A0AAV1QTU5_9ROSI</name>
<accession>A0AAV1QTU5</accession>
<sequence>MEGIVVGIVGSEGMLGNGGKVTFGMLGMAGKLGSGGSVGLGRDGWVVGKVGNVGWGRVGIVGKGGKVGFGKFGAVGRGGVCRRWRAAKETWTFENDKAMKKARMKHLKEAIFKSFSRVFEHTDSVMICEKTQDWYMLGLYSCDFYRFGHLATYLVGKNGEHHFFQVIR</sequence>
<comment type="caution">
    <text evidence="1">The sequence shown here is derived from an EMBL/GenBank/DDBJ whole genome shotgun (WGS) entry which is preliminary data.</text>
</comment>
<dbReference type="AlphaFoldDB" id="A0AAV1QTU5"/>
<proteinExistence type="predicted"/>
<keyword evidence="2" id="KW-1185">Reference proteome</keyword>
<dbReference type="Proteomes" id="UP001314170">
    <property type="component" value="Unassembled WGS sequence"/>
</dbReference>
<evidence type="ECO:0000313" key="1">
    <source>
        <dbReference type="EMBL" id="CAK7323544.1"/>
    </source>
</evidence>
<dbReference type="EMBL" id="CAWUPB010000130">
    <property type="protein sequence ID" value="CAK7323544.1"/>
    <property type="molecule type" value="Genomic_DNA"/>
</dbReference>
<evidence type="ECO:0000313" key="2">
    <source>
        <dbReference type="Proteomes" id="UP001314170"/>
    </source>
</evidence>
<protein>
    <submittedName>
        <fullName evidence="1">Uncharacterized protein</fullName>
    </submittedName>
</protein>